<proteinExistence type="predicted"/>
<accession>A0AA86N195</accession>
<dbReference type="Proteomes" id="UP001179121">
    <property type="component" value="Chromosome"/>
</dbReference>
<sequence>MFGRRGLASHESRRTLNEMVNWIKLSLVPPVGAFIIRLLGALIRWDRIGDEVMREYYAGGRGMIFAFWHSRQLMMPLAYRGRRIHVLISRHRDGEIIARLIGRFGFHSVRGSTTRGGMTALRSLIRAGEEGGDLCVTPDGPKGPAQVAKPGVVHLAKATGLPIVPVTFGCSKKNSARAGIAF</sequence>
<protein>
    <submittedName>
        <fullName evidence="2">Enzyme</fullName>
    </submittedName>
</protein>
<gene>
    <name evidence="2" type="ORF">DNFV4_03135</name>
</gene>
<keyword evidence="3" id="KW-1185">Reference proteome</keyword>
<dbReference type="SUPFAM" id="SSF69593">
    <property type="entry name" value="Glycerol-3-phosphate (1)-acyltransferase"/>
    <property type="match status" value="1"/>
</dbReference>
<evidence type="ECO:0000313" key="3">
    <source>
        <dbReference type="Proteomes" id="UP001179121"/>
    </source>
</evidence>
<evidence type="ECO:0000259" key="1">
    <source>
        <dbReference type="Pfam" id="PF04028"/>
    </source>
</evidence>
<dbReference type="EMBL" id="OX365700">
    <property type="protein sequence ID" value="CAI4032705.1"/>
    <property type="molecule type" value="Genomic_DNA"/>
</dbReference>
<dbReference type="Pfam" id="PF04028">
    <property type="entry name" value="DUF374"/>
    <property type="match status" value="1"/>
</dbReference>
<reference evidence="2" key="1">
    <citation type="submission" date="2022-10" db="EMBL/GenBank/DDBJ databases">
        <authorList>
            <person name="Koch H."/>
        </authorList>
    </citation>
    <scope>NUCLEOTIDE SEQUENCE</scope>
    <source>
        <strain evidence="2">DNF</strain>
    </source>
</reference>
<evidence type="ECO:0000313" key="2">
    <source>
        <dbReference type="EMBL" id="CAI4032705.1"/>
    </source>
</evidence>
<organism evidence="2 3">
    <name type="scientific">Nitrospira tepida</name>
    <dbReference type="NCBI Taxonomy" id="2973512"/>
    <lineage>
        <taxon>Bacteria</taxon>
        <taxon>Pseudomonadati</taxon>
        <taxon>Nitrospirota</taxon>
        <taxon>Nitrospiria</taxon>
        <taxon>Nitrospirales</taxon>
        <taxon>Nitrospiraceae</taxon>
        <taxon>Nitrospira</taxon>
    </lineage>
</organism>
<dbReference type="CDD" id="cd07983">
    <property type="entry name" value="LPLAT_DUF374-like"/>
    <property type="match status" value="1"/>
</dbReference>
<dbReference type="InterPro" id="IPR007172">
    <property type="entry name" value="DUF374"/>
</dbReference>
<dbReference type="AlphaFoldDB" id="A0AA86N195"/>
<feature type="domain" description="DUF374" evidence="1">
    <location>
        <begin position="79"/>
        <end position="145"/>
    </location>
</feature>
<name>A0AA86N195_9BACT</name>
<dbReference type="KEGG" id="nti:DNFV4_03135"/>